<proteinExistence type="predicted"/>
<keyword evidence="2" id="KW-0812">Transmembrane</keyword>
<feature type="chain" id="PRO_5024383039" evidence="3">
    <location>
        <begin position="27"/>
        <end position="205"/>
    </location>
</feature>
<dbReference type="STRING" id="70415.A0A5S6QG68"/>
<feature type="transmembrane region" description="Helical" evidence="2">
    <location>
        <begin position="64"/>
        <end position="90"/>
    </location>
</feature>
<evidence type="ECO:0000313" key="4">
    <source>
        <dbReference type="Proteomes" id="UP000046395"/>
    </source>
</evidence>
<sequence>MSLKNFYVHRWVILLLALVMPSGVFKGGVESLKNVDYLNENSKTYQPVDEDLDDDSDVEPDLRIYIFLTCILGIFMILLSTMNVVGLVWYDWLVAHCPIRWVRGICMGVRKPEVETPFHKFVENSVCLETLNQNGASSEQLSKPKYAGDNEMPKGSDKTKALTEKRSGMGTLYLSKPKSIDSSVEFMTMSKSDKTQPHSRVIKNG</sequence>
<evidence type="ECO:0000256" key="2">
    <source>
        <dbReference type="SAM" id="Phobius"/>
    </source>
</evidence>
<evidence type="ECO:0000256" key="1">
    <source>
        <dbReference type="SAM" id="MobiDB-lite"/>
    </source>
</evidence>
<evidence type="ECO:0000256" key="3">
    <source>
        <dbReference type="SAM" id="SignalP"/>
    </source>
</evidence>
<keyword evidence="3" id="KW-0732">Signal</keyword>
<keyword evidence="2" id="KW-1133">Transmembrane helix</keyword>
<reference evidence="5" key="1">
    <citation type="submission" date="2019-12" db="UniProtKB">
        <authorList>
            <consortium name="WormBaseParasite"/>
        </authorList>
    </citation>
    <scope>IDENTIFICATION</scope>
</reference>
<evidence type="ECO:0000313" key="5">
    <source>
        <dbReference type="WBParaSite" id="TMUE_2000006184.1"/>
    </source>
</evidence>
<accession>A0A5S6QG68</accession>
<keyword evidence="4" id="KW-1185">Reference proteome</keyword>
<organism evidence="4 5">
    <name type="scientific">Trichuris muris</name>
    <name type="common">Mouse whipworm</name>
    <dbReference type="NCBI Taxonomy" id="70415"/>
    <lineage>
        <taxon>Eukaryota</taxon>
        <taxon>Metazoa</taxon>
        <taxon>Ecdysozoa</taxon>
        <taxon>Nematoda</taxon>
        <taxon>Enoplea</taxon>
        <taxon>Dorylaimia</taxon>
        <taxon>Trichinellida</taxon>
        <taxon>Trichuridae</taxon>
        <taxon>Trichuris</taxon>
    </lineage>
</organism>
<keyword evidence="2" id="KW-0472">Membrane</keyword>
<feature type="compositionally biased region" description="Basic and acidic residues" evidence="1">
    <location>
        <begin position="146"/>
        <end position="160"/>
    </location>
</feature>
<feature type="region of interest" description="Disordered" evidence="1">
    <location>
        <begin position="138"/>
        <end position="160"/>
    </location>
</feature>
<protein>
    <submittedName>
        <fullName evidence="5">Frizzled/Smoothened transmembrane domain-containing protein</fullName>
    </submittedName>
</protein>
<dbReference type="WBParaSite" id="TMUE_2000006184.1">
    <property type="protein sequence ID" value="TMUE_2000006184.1"/>
    <property type="gene ID" value="WBGene00285955"/>
</dbReference>
<name>A0A5S6QG68_TRIMR</name>
<feature type="signal peptide" evidence="3">
    <location>
        <begin position="1"/>
        <end position="26"/>
    </location>
</feature>
<dbReference type="Proteomes" id="UP000046395">
    <property type="component" value="Unassembled WGS sequence"/>
</dbReference>
<dbReference type="AlphaFoldDB" id="A0A5S6QG68"/>